<dbReference type="InterPro" id="IPR013083">
    <property type="entry name" value="Znf_RING/FYVE/PHD"/>
</dbReference>
<sequence length="224" mass="24804">MANPNPSNIEISENDELQQDQDGDFAKYLAQLLASSSNHNAAGIAAQTESRGVAEEGGEKRRRIGGPKTSSWVGTGSPEGSQGSEWNRSEIDGLFCSICLDAWTNDGDHHISCLPCGHVYGMSCITKWLQHRSSGKCPQCKKKCKLEDIRKLFVSRVVSVDEEARDRIRVLEDKCASLEEKVADYAKKEADRLQKDTEFGACLGMFLENLKVQPYELMRSLDAS</sequence>
<dbReference type="SMART" id="SM00184">
    <property type="entry name" value="RING"/>
    <property type="match status" value="1"/>
</dbReference>
<evidence type="ECO:0000259" key="4">
    <source>
        <dbReference type="PROSITE" id="PS50089"/>
    </source>
</evidence>
<dbReference type="InterPro" id="IPR001841">
    <property type="entry name" value="Znf_RING"/>
</dbReference>
<feature type="region of interest" description="Disordered" evidence="3">
    <location>
        <begin position="1"/>
        <end position="21"/>
    </location>
</feature>
<dbReference type="Proteomes" id="UP000507222">
    <property type="component" value="Unassembled WGS sequence"/>
</dbReference>
<dbReference type="Pfam" id="PF13639">
    <property type="entry name" value="zf-RING_2"/>
    <property type="match status" value="1"/>
</dbReference>
<proteinExistence type="predicted"/>
<feature type="coiled-coil region" evidence="2">
    <location>
        <begin position="161"/>
        <end position="188"/>
    </location>
</feature>
<dbReference type="GO" id="GO:0005634">
    <property type="term" value="C:nucleus"/>
    <property type="evidence" value="ECO:0007669"/>
    <property type="project" value="InterPro"/>
</dbReference>
<dbReference type="SUPFAM" id="SSF57850">
    <property type="entry name" value="RING/U-box"/>
    <property type="match status" value="1"/>
</dbReference>
<evidence type="ECO:0000313" key="6">
    <source>
        <dbReference type="Proteomes" id="UP000507222"/>
    </source>
</evidence>
<organism evidence="5 6">
    <name type="scientific">Prunus armeniaca</name>
    <name type="common">Apricot</name>
    <name type="synonym">Armeniaca vulgaris</name>
    <dbReference type="NCBI Taxonomy" id="36596"/>
    <lineage>
        <taxon>Eukaryota</taxon>
        <taxon>Viridiplantae</taxon>
        <taxon>Streptophyta</taxon>
        <taxon>Embryophyta</taxon>
        <taxon>Tracheophyta</taxon>
        <taxon>Spermatophyta</taxon>
        <taxon>Magnoliopsida</taxon>
        <taxon>eudicotyledons</taxon>
        <taxon>Gunneridae</taxon>
        <taxon>Pentapetalae</taxon>
        <taxon>rosids</taxon>
        <taxon>fabids</taxon>
        <taxon>Rosales</taxon>
        <taxon>Rosaceae</taxon>
        <taxon>Amygdaloideae</taxon>
        <taxon>Amygdaleae</taxon>
        <taxon>Prunus</taxon>
    </lineage>
</organism>
<dbReference type="GO" id="GO:0036297">
    <property type="term" value="P:interstrand cross-link repair"/>
    <property type="evidence" value="ECO:0007669"/>
    <property type="project" value="InterPro"/>
</dbReference>
<dbReference type="Gene3D" id="3.30.40.10">
    <property type="entry name" value="Zinc/RING finger domain, C3HC4 (zinc finger)"/>
    <property type="match status" value="1"/>
</dbReference>
<evidence type="ECO:0000256" key="1">
    <source>
        <dbReference type="PROSITE-ProRule" id="PRU00175"/>
    </source>
</evidence>
<protein>
    <recommendedName>
        <fullName evidence="4">RING-type domain-containing protein</fullName>
    </recommendedName>
</protein>
<dbReference type="GO" id="GO:0004842">
    <property type="term" value="F:ubiquitin-protein transferase activity"/>
    <property type="evidence" value="ECO:0007669"/>
    <property type="project" value="InterPro"/>
</dbReference>
<dbReference type="GO" id="GO:0008270">
    <property type="term" value="F:zinc ion binding"/>
    <property type="evidence" value="ECO:0007669"/>
    <property type="project" value="UniProtKB-KW"/>
</dbReference>
<name>A0A6J5U0D3_PRUAR</name>
<dbReference type="EMBL" id="CAEKDK010000002">
    <property type="protein sequence ID" value="CAB4269750.1"/>
    <property type="molecule type" value="Genomic_DNA"/>
</dbReference>
<dbReference type="PROSITE" id="PS50089">
    <property type="entry name" value="ZF_RING_2"/>
    <property type="match status" value="1"/>
</dbReference>
<keyword evidence="1" id="KW-0863">Zinc-finger</keyword>
<feature type="compositionally biased region" description="Acidic residues" evidence="3">
    <location>
        <begin position="12"/>
        <end position="21"/>
    </location>
</feature>
<evidence type="ECO:0000256" key="3">
    <source>
        <dbReference type="SAM" id="MobiDB-lite"/>
    </source>
</evidence>
<dbReference type="GO" id="GO:0016567">
    <property type="term" value="P:protein ubiquitination"/>
    <property type="evidence" value="ECO:0007669"/>
    <property type="project" value="InterPro"/>
</dbReference>
<gene>
    <name evidence="5" type="ORF">CURHAP_LOCUS15539</name>
</gene>
<dbReference type="PANTHER" id="PTHR16047:SF13">
    <property type="entry name" value="E3 UBIQUITIN-PROTEIN LIGASE RFWD3"/>
    <property type="match status" value="1"/>
</dbReference>
<dbReference type="InterPro" id="IPR037381">
    <property type="entry name" value="RFWD3"/>
</dbReference>
<keyword evidence="2" id="KW-0175">Coiled coil</keyword>
<dbReference type="AlphaFoldDB" id="A0A6J5U0D3"/>
<reference evidence="5 6" key="1">
    <citation type="submission" date="2020-05" db="EMBL/GenBank/DDBJ databases">
        <authorList>
            <person name="Campoy J."/>
            <person name="Schneeberger K."/>
            <person name="Spophaly S."/>
        </authorList>
    </citation>
    <scope>NUCLEOTIDE SEQUENCE [LARGE SCALE GENOMIC DNA]</scope>
    <source>
        <strain evidence="5">PruArmRojPasFocal</strain>
    </source>
</reference>
<accession>A0A6J5U0D3</accession>
<feature type="region of interest" description="Disordered" evidence="3">
    <location>
        <begin position="43"/>
        <end position="86"/>
    </location>
</feature>
<keyword evidence="1" id="KW-0479">Metal-binding</keyword>
<keyword evidence="1" id="KW-0862">Zinc</keyword>
<dbReference type="PANTHER" id="PTHR16047">
    <property type="entry name" value="RFWD3 PROTEIN"/>
    <property type="match status" value="1"/>
</dbReference>
<evidence type="ECO:0000313" key="5">
    <source>
        <dbReference type="EMBL" id="CAB4269750.1"/>
    </source>
</evidence>
<feature type="compositionally biased region" description="Polar residues" evidence="3">
    <location>
        <begin position="68"/>
        <end position="86"/>
    </location>
</feature>
<feature type="domain" description="RING-type" evidence="4">
    <location>
        <begin position="96"/>
        <end position="141"/>
    </location>
</feature>
<feature type="compositionally biased region" description="Polar residues" evidence="3">
    <location>
        <begin position="1"/>
        <end position="11"/>
    </location>
</feature>
<evidence type="ECO:0000256" key="2">
    <source>
        <dbReference type="SAM" id="Coils"/>
    </source>
</evidence>